<reference evidence="1 2" key="1">
    <citation type="submission" date="2019-04" db="EMBL/GenBank/DDBJ databases">
        <title>Niastella caeni sp. nov., isolated from activated sludge.</title>
        <authorList>
            <person name="Sheng M."/>
        </authorList>
    </citation>
    <scope>NUCLEOTIDE SEQUENCE [LARGE SCALE GENOMIC DNA]</scope>
    <source>
        <strain evidence="1 2">HX-2-15</strain>
    </source>
</reference>
<dbReference type="EMBL" id="STFF01000007">
    <property type="protein sequence ID" value="THU34972.1"/>
    <property type="molecule type" value="Genomic_DNA"/>
</dbReference>
<dbReference type="InterPro" id="IPR058238">
    <property type="entry name" value="Lant_leader_dom"/>
</dbReference>
<evidence type="ECO:0008006" key="3">
    <source>
        <dbReference type="Google" id="ProtNLM"/>
    </source>
</evidence>
<dbReference type="NCBIfam" id="NF038153">
    <property type="entry name" value="lant_leader_L1a"/>
    <property type="match status" value="1"/>
</dbReference>
<accession>A0A4S8HPM9</accession>
<dbReference type="Proteomes" id="UP000306918">
    <property type="component" value="Unassembled WGS sequence"/>
</dbReference>
<proteinExistence type="predicted"/>
<name>A0A4S8HPM9_9BACT</name>
<comment type="caution">
    <text evidence="1">The sequence shown here is derived from an EMBL/GenBank/DDBJ whole genome shotgun (WGS) entry which is preliminary data.</text>
</comment>
<dbReference type="RefSeq" id="WP_136579615.1">
    <property type="nucleotide sequence ID" value="NZ_STFF01000007.1"/>
</dbReference>
<keyword evidence="2" id="KW-1185">Reference proteome</keyword>
<sequence>MKPVNQQQKNKLFLNKQTVTKLDATHLNAVRAGNANAAVTSVPCLIIYSIAVSCSNCDAQAD</sequence>
<evidence type="ECO:0000313" key="1">
    <source>
        <dbReference type="EMBL" id="THU34972.1"/>
    </source>
</evidence>
<dbReference type="AlphaFoldDB" id="A0A4S8HPM9"/>
<gene>
    <name evidence="1" type="ORF">FAM09_23575</name>
</gene>
<evidence type="ECO:0000313" key="2">
    <source>
        <dbReference type="Proteomes" id="UP000306918"/>
    </source>
</evidence>
<protein>
    <recommendedName>
        <fullName evidence="3">Class I lanthipeptide</fullName>
    </recommendedName>
</protein>
<organism evidence="1 2">
    <name type="scientific">Niastella caeni</name>
    <dbReference type="NCBI Taxonomy" id="2569763"/>
    <lineage>
        <taxon>Bacteria</taxon>
        <taxon>Pseudomonadati</taxon>
        <taxon>Bacteroidota</taxon>
        <taxon>Chitinophagia</taxon>
        <taxon>Chitinophagales</taxon>
        <taxon>Chitinophagaceae</taxon>
        <taxon>Niastella</taxon>
    </lineage>
</organism>